<name>A0A4Z2J0Q4_9TELE</name>
<gene>
    <name evidence="3" type="ORF">EYF80_006125</name>
</gene>
<organism evidence="3 4">
    <name type="scientific">Liparis tanakae</name>
    <name type="common">Tanaka's snailfish</name>
    <dbReference type="NCBI Taxonomy" id="230148"/>
    <lineage>
        <taxon>Eukaryota</taxon>
        <taxon>Metazoa</taxon>
        <taxon>Chordata</taxon>
        <taxon>Craniata</taxon>
        <taxon>Vertebrata</taxon>
        <taxon>Euteleostomi</taxon>
        <taxon>Actinopterygii</taxon>
        <taxon>Neopterygii</taxon>
        <taxon>Teleostei</taxon>
        <taxon>Neoteleostei</taxon>
        <taxon>Acanthomorphata</taxon>
        <taxon>Eupercaria</taxon>
        <taxon>Perciformes</taxon>
        <taxon>Cottioidei</taxon>
        <taxon>Cottales</taxon>
        <taxon>Liparidae</taxon>
        <taxon>Liparis</taxon>
    </lineage>
</organism>
<feature type="coiled-coil region" evidence="1">
    <location>
        <begin position="202"/>
        <end position="236"/>
    </location>
</feature>
<feature type="coiled-coil region" evidence="1">
    <location>
        <begin position="33"/>
        <end position="60"/>
    </location>
</feature>
<dbReference type="Proteomes" id="UP000314294">
    <property type="component" value="Unassembled WGS sequence"/>
</dbReference>
<evidence type="ECO:0000313" key="4">
    <source>
        <dbReference type="Proteomes" id="UP000314294"/>
    </source>
</evidence>
<feature type="coiled-coil region" evidence="1">
    <location>
        <begin position="465"/>
        <end position="580"/>
    </location>
</feature>
<accession>A0A4Z2J0Q4</accession>
<evidence type="ECO:0000256" key="1">
    <source>
        <dbReference type="SAM" id="Coils"/>
    </source>
</evidence>
<dbReference type="AlphaFoldDB" id="A0A4Z2J0Q4"/>
<sequence length="619" mass="71246">MKLRGTPATRRLKIYIQKADKLKKDLWKWKQRATSTQSELQGAQVSIKDLEETIASLKEMVNQVPIDRKAPDNTQMVLEEDTDLKTKLKEAKVQHRKYARTIACMTGDQAVQLREVEEERNNLRQDLHAAQVNNKDQQETIASLKETVNRMPLGLEAPGNTQVVLEENPADDNIQDQLENIASFNVAVNRVPLGRKAPANTQVVLKEENTFLKAELKEAKLQHRRYSRAIADMTQQAIDFNLEVTDATKDLQSERLTLRRDLRAAKVTIEGLLETASLKEPVNPMPLALEAPDNTQVVLEEKNTFLNTELHTAQLKIKDQLVLEEKDTFLQSELHTAQLKIKEQLDEGNALTQSLCRWKQRVTALTQEKTSLKRELHTAQRQIKHQLALEEEKNSLQRELHTAQHQFKDQLVVEEEKTSLQRELHTAQHQFKDQLVVEEEKNSLQMKLHTAQHQIKQQLVLEEEKNFLQGELKRAEVLNQNYERTISAMTDEHRVLFLEAQVAAQDLESGRNALQKDLQTAEANSNDQLEAIAALTQTVNQKLLELEGARLDLDQKTATIEEQNTMLEDIRREKEDEENNTFLLQATEILQQPEISNCPQGKKWYQKNPFSKLQRKTKD</sequence>
<evidence type="ECO:0000256" key="2">
    <source>
        <dbReference type="SAM" id="MobiDB-lite"/>
    </source>
</evidence>
<dbReference type="EMBL" id="SRLO01000032">
    <property type="protein sequence ID" value="TNN83607.1"/>
    <property type="molecule type" value="Genomic_DNA"/>
</dbReference>
<keyword evidence="4" id="KW-1185">Reference proteome</keyword>
<protein>
    <submittedName>
        <fullName evidence="3">Uncharacterized protein</fullName>
    </submittedName>
</protein>
<feature type="region of interest" description="Disordered" evidence="2">
    <location>
        <begin position="598"/>
        <end position="619"/>
    </location>
</feature>
<dbReference type="OrthoDB" id="10255522at2759"/>
<feature type="coiled-coil region" evidence="1">
    <location>
        <begin position="113"/>
        <end position="147"/>
    </location>
</feature>
<evidence type="ECO:0000313" key="3">
    <source>
        <dbReference type="EMBL" id="TNN83607.1"/>
    </source>
</evidence>
<keyword evidence="1" id="KW-0175">Coiled coil</keyword>
<proteinExistence type="predicted"/>
<feature type="coiled-coil region" evidence="1">
    <location>
        <begin position="362"/>
        <end position="406"/>
    </location>
</feature>
<reference evidence="3 4" key="1">
    <citation type="submission" date="2019-03" db="EMBL/GenBank/DDBJ databases">
        <title>First draft genome of Liparis tanakae, snailfish: a comprehensive survey of snailfish specific genes.</title>
        <authorList>
            <person name="Kim W."/>
            <person name="Song I."/>
            <person name="Jeong J.-H."/>
            <person name="Kim D."/>
            <person name="Kim S."/>
            <person name="Ryu S."/>
            <person name="Song J.Y."/>
            <person name="Lee S.K."/>
        </authorList>
    </citation>
    <scope>NUCLEOTIDE SEQUENCE [LARGE SCALE GENOMIC DNA]</scope>
    <source>
        <tissue evidence="3">Muscle</tissue>
    </source>
</reference>
<comment type="caution">
    <text evidence="3">The sequence shown here is derived from an EMBL/GenBank/DDBJ whole genome shotgun (WGS) entry which is preliminary data.</text>
</comment>